<gene>
    <name evidence="4" type="ordered locus">MXAN_5470</name>
</gene>
<evidence type="ECO:0008006" key="6">
    <source>
        <dbReference type="Google" id="ProtNLM"/>
    </source>
</evidence>
<dbReference type="KEGG" id="mxa:MXAN_5470"/>
<feature type="region of interest" description="Disordered" evidence="2">
    <location>
        <begin position="48"/>
        <end position="68"/>
    </location>
</feature>
<accession>Q1D160</accession>
<evidence type="ECO:0000256" key="1">
    <source>
        <dbReference type="ARBA" id="ARBA00022729"/>
    </source>
</evidence>
<dbReference type="eggNOG" id="COG4932">
    <property type="taxonomic scope" value="Bacteria"/>
</dbReference>
<dbReference type="Gene3D" id="2.60.40.1120">
    <property type="entry name" value="Carboxypeptidase-like, regulatory domain"/>
    <property type="match status" value="3"/>
</dbReference>
<dbReference type="InterPro" id="IPR013784">
    <property type="entry name" value="Carb-bd-like_fold"/>
</dbReference>
<dbReference type="EnsemblBacteria" id="ABF89847">
    <property type="protein sequence ID" value="ABF89847"/>
    <property type="gene ID" value="MXAN_5470"/>
</dbReference>
<dbReference type="PANTHER" id="PTHR23303:SF14">
    <property type="entry name" value="BOS COMPLEX SUBUNIT NOMO1-RELATED"/>
    <property type="match status" value="1"/>
</dbReference>
<dbReference type="SUPFAM" id="SSF49478">
    <property type="entry name" value="Cna protein B-type domain"/>
    <property type="match status" value="1"/>
</dbReference>
<dbReference type="EMBL" id="CP000113">
    <property type="protein sequence ID" value="ABF89847.1"/>
    <property type="molecule type" value="Genomic_DNA"/>
</dbReference>
<evidence type="ECO:0000256" key="2">
    <source>
        <dbReference type="SAM" id="MobiDB-lite"/>
    </source>
</evidence>
<keyword evidence="1" id="KW-0732">Signal</keyword>
<proteinExistence type="predicted"/>
<dbReference type="InterPro" id="IPR051417">
    <property type="entry name" value="SDr/BOS_complex"/>
</dbReference>
<protein>
    <recommendedName>
        <fullName evidence="6">Carboxypeptidase regulatory-like domain-containing protein</fullName>
    </recommendedName>
</protein>
<dbReference type="PANTHER" id="PTHR23303">
    <property type="entry name" value="CARBOXYPEPTIDASE REGULATORY REGION-CONTAINING"/>
    <property type="match status" value="1"/>
</dbReference>
<keyword evidence="3" id="KW-1133">Transmembrane helix</keyword>
<dbReference type="HOGENOM" id="CLU_009622_0_0_7"/>
<organism evidence="4 5">
    <name type="scientific">Myxococcus xanthus (strain DK1622)</name>
    <dbReference type="NCBI Taxonomy" id="246197"/>
    <lineage>
        <taxon>Bacteria</taxon>
        <taxon>Pseudomonadati</taxon>
        <taxon>Myxococcota</taxon>
        <taxon>Myxococcia</taxon>
        <taxon>Myxococcales</taxon>
        <taxon>Cystobacterineae</taxon>
        <taxon>Myxococcaceae</taxon>
        <taxon>Myxococcus</taxon>
    </lineage>
</organism>
<keyword evidence="3" id="KW-0472">Membrane</keyword>
<evidence type="ECO:0000313" key="4">
    <source>
        <dbReference type="EMBL" id="ABF89847.1"/>
    </source>
</evidence>
<evidence type="ECO:0000313" key="5">
    <source>
        <dbReference type="Proteomes" id="UP000002402"/>
    </source>
</evidence>
<dbReference type="SUPFAM" id="SSF49452">
    <property type="entry name" value="Starch-binding domain-like"/>
    <property type="match status" value="3"/>
</dbReference>
<keyword evidence="5" id="KW-1185">Reference proteome</keyword>
<reference evidence="4 5" key="1">
    <citation type="journal article" date="2006" name="Proc. Natl. Acad. Sci. U.S.A.">
        <title>Evolution of sensory complexity recorded in a myxobacterial genome.</title>
        <authorList>
            <person name="Goldman B.S."/>
            <person name="Nierman W.C."/>
            <person name="Kaiser D."/>
            <person name="Slater S.C."/>
            <person name="Durkin A.S."/>
            <person name="Eisen J.A."/>
            <person name="Ronning C.M."/>
            <person name="Barbazuk W.B."/>
            <person name="Blanchard M."/>
            <person name="Field C."/>
            <person name="Halling C."/>
            <person name="Hinkle G."/>
            <person name="Iartchuk O."/>
            <person name="Kim H.S."/>
            <person name="Mackenzie C."/>
            <person name="Madupu R."/>
            <person name="Miller N."/>
            <person name="Shvartsbeyn A."/>
            <person name="Sullivan S.A."/>
            <person name="Vaudin M."/>
            <person name="Wiegand R."/>
            <person name="Kaplan H.B."/>
        </authorList>
    </citation>
    <scope>NUCLEOTIDE SEQUENCE [LARGE SCALE GENOMIC DNA]</scope>
    <source>
        <strain evidence="5">DK1622</strain>
    </source>
</reference>
<feature type="region of interest" description="Disordered" evidence="2">
    <location>
        <begin position="818"/>
        <end position="838"/>
    </location>
</feature>
<sequence>MTSTRERRTRSGGAFTILAVGVLGMLAWDARSTSEAVDRGAGVAASSQGANRIEGTGTPGMAALGPIPQPEKRRRIRGTVVDARGVPLAGVRVSALSRAEEPLAELPCPDWAPGTGGSRREEKPLRLLHDCWQAAQDILTEWMTSRMGEAILQAETVTDGDGTYVLDGLDVGILSVWALNEDGAAVQQGILGTHDGLQLVLAPGLRVEGTAFGEDVPLPGARISLVSVATDRYFDGIAGPDGRFHIGPLPYGHYVLLAKQDGWRPELLHLNEATALPWGSVHLTRPLNHAGRVLFQGSPVAGARVELTAEFPHDFPFQFATSDAKGRFHFSGLRNGYGLKVSAFHEGMIASEEVTLKERNGVETVLELRPAPYFEGIVQDEARQPIPGARVSVVPQRLDIDYPVTTTNLDGRFRLGPFGPDMNQVTVSAPGHLDEVVTLSSPEATSPATITLFRAVSITGVAVDAHGAPAPNVTLRLERQCNPTVPHHNHVTTTDDAGHFELKACRAGNWGLQADDPRFLPDVASVHAPSGDLRISLKQGPILPGIVLDEHGVPVPDADVILARREAKDTHSQYSSSDAQGHFQLGAVPPGHYTVWAQKEVLGVIRRTVAQDIELREGPPPQVELRFPEGVTVSGIVVTTSGRPLEGATITASRQSPADATEPPTVSFRCGGPFGVRTGADGRFVLRHLSSGPHTISASIDGHTFVPAQSSGGTEYETFALLVKPGEAPLRIVMQRDSQIRGRLLGPDGSPFSNFVLNNREFYVDPQDGAFKWSTLKSGVQTLRFDAPGMASRTLTVDVPFEGDVELGEIHMSPGPSILGSLLDATPHEPAESANLSP</sequence>
<dbReference type="OrthoDB" id="5499103at2"/>
<dbReference type="InterPro" id="IPR008969">
    <property type="entry name" value="CarboxyPept-like_regulatory"/>
</dbReference>
<feature type="transmembrane region" description="Helical" evidence="3">
    <location>
        <begin position="12"/>
        <end position="28"/>
    </location>
</feature>
<name>Q1D160_MYXXD</name>
<dbReference type="Pfam" id="PF13620">
    <property type="entry name" value="CarboxypepD_reg"/>
    <property type="match status" value="3"/>
</dbReference>
<evidence type="ECO:0000256" key="3">
    <source>
        <dbReference type="SAM" id="Phobius"/>
    </source>
</evidence>
<dbReference type="Proteomes" id="UP000002402">
    <property type="component" value="Chromosome"/>
</dbReference>
<dbReference type="GO" id="GO:0030246">
    <property type="term" value="F:carbohydrate binding"/>
    <property type="evidence" value="ECO:0007669"/>
    <property type="project" value="InterPro"/>
</dbReference>
<keyword evidence="3" id="KW-0812">Transmembrane</keyword>
<dbReference type="AlphaFoldDB" id="Q1D160"/>
<dbReference type="STRING" id="246197.MXAN_5470"/>
<dbReference type="SUPFAM" id="SSF49464">
    <property type="entry name" value="Carboxypeptidase regulatory domain-like"/>
    <property type="match status" value="2"/>
</dbReference>